<organism evidence="2 3">
    <name type="scientific">Steinernema glaseri</name>
    <dbReference type="NCBI Taxonomy" id="37863"/>
    <lineage>
        <taxon>Eukaryota</taxon>
        <taxon>Metazoa</taxon>
        <taxon>Ecdysozoa</taxon>
        <taxon>Nematoda</taxon>
        <taxon>Chromadorea</taxon>
        <taxon>Rhabditida</taxon>
        <taxon>Tylenchina</taxon>
        <taxon>Panagrolaimomorpha</taxon>
        <taxon>Strongyloidoidea</taxon>
        <taxon>Steinernematidae</taxon>
        <taxon>Steinernema</taxon>
    </lineage>
</organism>
<dbReference type="WBParaSite" id="L893_g13951.t1">
    <property type="protein sequence ID" value="L893_g13951.t1"/>
    <property type="gene ID" value="L893_g13951"/>
</dbReference>
<keyword evidence="2" id="KW-1185">Reference proteome</keyword>
<keyword evidence="1" id="KW-0472">Membrane</keyword>
<dbReference type="Pfam" id="PF10318">
    <property type="entry name" value="7TM_GPCR_Srh"/>
    <property type="match status" value="1"/>
</dbReference>
<proteinExistence type="predicted"/>
<dbReference type="AlphaFoldDB" id="A0A1I7Y8X5"/>
<keyword evidence="1" id="KW-0812">Transmembrane</keyword>
<sequence>MFADFYTYQLHTVVMVISASLFFIVSIFGSYAFLFKTPAAIKSYRFRFLYINSAYQLNIFFLGFFGRLEFKFKTLVILCAELSGLVQLVDRRMAYVELAVIIYGLVSIVNAVFLTTLHRYFLICHPQSLYTSSPRWQIFTGSVVSLCSGAVIVSIEILSFTLHDEDSQAMRGDVLVICFEYNRLFALFVVTAVTYFSILVSLCYILILRIVWKLRATLTIASKKTMEMQRALTITLLVSVTLPATVGGIPVLVCVYAFFNRLEHLEVFFRLLFLASTWLGLLNIFATILLVEPYRNALLPCLRAKKNLSTVVMPKFYTVQINDNK</sequence>
<feature type="transmembrane region" description="Helical" evidence="1">
    <location>
        <begin position="232"/>
        <end position="259"/>
    </location>
</feature>
<keyword evidence="1" id="KW-1133">Transmembrane helix</keyword>
<evidence type="ECO:0000256" key="1">
    <source>
        <dbReference type="SAM" id="Phobius"/>
    </source>
</evidence>
<evidence type="ECO:0000313" key="2">
    <source>
        <dbReference type="Proteomes" id="UP000095287"/>
    </source>
</evidence>
<dbReference type="SUPFAM" id="SSF81321">
    <property type="entry name" value="Family A G protein-coupled receptor-like"/>
    <property type="match status" value="1"/>
</dbReference>
<reference evidence="3" key="1">
    <citation type="submission" date="2016-11" db="UniProtKB">
        <authorList>
            <consortium name="WormBaseParasite"/>
        </authorList>
    </citation>
    <scope>IDENTIFICATION</scope>
</reference>
<evidence type="ECO:0000313" key="3">
    <source>
        <dbReference type="WBParaSite" id="L893_g13951.t1"/>
    </source>
</evidence>
<feature type="transmembrane region" description="Helical" evidence="1">
    <location>
        <begin position="183"/>
        <end position="211"/>
    </location>
</feature>
<dbReference type="InterPro" id="IPR019422">
    <property type="entry name" value="7TM_GPCR_serpentine_rcpt_Srh"/>
</dbReference>
<feature type="transmembrane region" description="Helical" evidence="1">
    <location>
        <begin position="138"/>
        <end position="163"/>
    </location>
</feature>
<feature type="transmembrane region" description="Helical" evidence="1">
    <location>
        <begin position="12"/>
        <end position="34"/>
    </location>
</feature>
<dbReference type="Gene3D" id="1.20.1070.10">
    <property type="entry name" value="Rhodopsin 7-helix transmembrane proteins"/>
    <property type="match status" value="1"/>
</dbReference>
<protein>
    <submittedName>
        <fullName evidence="3">G_PROTEIN_RECEP_F1_2 domain-containing protein</fullName>
    </submittedName>
</protein>
<feature type="transmembrane region" description="Helical" evidence="1">
    <location>
        <begin position="271"/>
        <end position="291"/>
    </location>
</feature>
<dbReference type="Proteomes" id="UP000095287">
    <property type="component" value="Unplaced"/>
</dbReference>
<accession>A0A1I7Y8X5</accession>
<name>A0A1I7Y8X5_9BILA</name>
<feature type="transmembrane region" description="Helical" evidence="1">
    <location>
        <begin position="46"/>
        <end position="65"/>
    </location>
</feature>
<feature type="transmembrane region" description="Helical" evidence="1">
    <location>
        <begin position="93"/>
        <end position="117"/>
    </location>
</feature>